<evidence type="ECO:0000313" key="2">
    <source>
        <dbReference type="EMBL" id="KAK4215474.1"/>
    </source>
</evidence>
<keyword evidence="3" id="KW-1185">Reference proteome</keyword>
<dbReference type="PANTHER" id="PTHR24148:SF73">
    <property type="entry name" value="HET DOMAIN PROTEIN (AFU_ORTHOLOGUE AFUA_8G01020)"/>
    <property type="match status" value="1"/>
</dbReference>
<dbReference type="PANTHER" id="PTHR24148">
    <property type="entry name" value="ANKYRIN REPEAT DOMAIN-CONTAINING PROTEIN 39 HOMOLOG-RELATED"/>
    <property type="match status" value="1"/>
</dbReference>
<dbReference type="InterPro" id="IPR052895">
    <property type="entry name" value="HetReg/Transcr_Mod"/>
</dbReference>
<sequence length="808" mass="90655">MEARPNDSDYAELKSRTVLAGLNQALVALSKDNTQRLISRAAEKMRNRQEDAAAILNRLRELNPAVADRFQPKQTALDALAVRMIFPHDVLSSNDALDVPSYIIVSYCWHYPDWPLVPAARAQPLAPGWEISRAMVDAVMGLRQSPLEGVWLDKLCINQGDEEEKQRHIAAMDLIYQSARRMAILLEDVQLSEAETNAGVTYAKFYQDLSDEIMNRGLEGQAKSDFMDEYFPSMEREYRSAGLGHLIDGVKDFAMNILNGRWYSRAWCAHESRVAPHQRINNPLLLCFGHDGRVLTFEFRFVFYLAIYLHNQEPEPSAEDGVASAFTLLDTMVNPNPETLSQLRFRIQSLYGVEDPGGSAMQHVSSILAFGCFKKGDLMSIALNTAGIPLSFSGDVSGVEDVIWMFSVLVMASNDLYPLLLTDKSMSHKLRITDPKDPTRKLISWVPIINQGIADDRVPEMSPGTITAVAGDYIELDLLVFKASPTNASPEAQKAASEILEENQVEALAGEIAQAADAGTKRNRELMSATMRAVGRERAGPMAVFNKVWLAHALDCGLEWMLRFPDAMQQDTSDPSWIHGPMGESKDARFANTAEAVLRHFFQSASPEEYQYQCSEHLGTMIRSLTTLFDPRLPFFTAAPRRLPLGNGDHAFVASTSNRAYVAVPVAVAHLPAHFKREWNIEPFDPLAEPENLPDDHLPDLTKVYPRDAKAEDVFPVLTSDYEDRRAPRDDSRASWRLRRRGDIFGFTRGKAWTAPVKEEDFPRDGEVIYLRRQRVYGAEDYDWGAIRAAWPKLKLEPETTTEEGQAA</sequence>
<organism evidence="2 3">
    <name type="scientific">Rhypophila decipiens</name>
    <dbReference type="NCBI Taxonomy" id="261697"/>
    <lineage>
        <taxon>Eukaryota</taxon>
        <taxon>Fungi</taxon>
        <taxon>Dikarya</taxon>
        <taxon>Ascomycota</taxon>
        <taxon>Pezizomycotina</taxon>
        <taxon>Sordariomycetes</taxon>
        <taxon>Sordariomycetidae</taxon>
        <taxon>Sordariales</taxon>
        <taxon>Naviculisporaceae</taxon>
        <taxon>Rhypophila</taxon>
    </lineage>
</organism>
<name>A0AAN6YAJ1_9PEZI</name>
<proteinExistence type="predicted"/>
<protein>
    <submittedName>
        <fullName evidence="2">Heterokaryon incompatibility protein-domain-containing protein</fullName>
    </submittedName>
</protein>
<accession>A0AAN6YAJ1</accession>
<reference evidence="2" key="1">
    <citation type="journal article" date="2023" name="Mol. Phylogenet. Evol.">
        <title>Genome-scale phylogeny and comparative genomics of the fungal order Sordariales.</title>
        <authorList>
            <person name="Hensen N."/>
            <person name="Bonometti L."/>
            <person name="Westerberg I."/>
            <person name="Brannstrom I.O."/>
            <person name="Guillou S."/>
            <person name="Cros-Aarteil S."/>
            <person name="Calhoun S."/>
            <person name="Haridas S."/>
            <person name="Kuo A."/>
            <person name="Mondo S."/>
            <person name="Pangilinan J."/>
            <person name="Riley R."/>
            <person name="LaButti K."/>
            <person name="Andreopoulos B."/>
            <person name="Lipzen A."/>
            <person name="Chen C."/>
            <person name="Yan M."/>
            <person name="Daum C."/>
            <person name="Ng V."/>
            <person name="Clum A."/>
            <person name="Steindorff A."/>
            <person name="Ohm R.A."/>
            <person name="Martin F."/>
            <person name="Silar P."/>
            <person name="Natvig D.O."/>
            <person name="Lalanne C."/>
            <person name="Gautier V."/>
            <person name="Ament-Velasquez S.L."/>
            <person name="Kruys A."/>
            <person name="Hutchinson M.I."/>
            <person name="Powell A.J."/>
            <person name="Barry K."/>
            <person name="Miller A.N."/>
            <person name="Grigoriev I.V."/>
            <person name="Debuchy R."/>
            <person name="Gladieux P."/>
            <person name="Hiltunen Thoren M."/>
            <person name="Johannesson H."/>
        </authorList>
    </citation>
    <scope>NUCLEOTIDE SEQUENCE</scope>
    <source>
        <strain evidence="2">PSN293</strain>
    </source>
</reference>
<dbReference type="EMBL" id="MU858079">
    <property type="protein sequence ID" value="KAK4215474.1"/>
    <property type="molecule type" value="Genomic_DNA"/>
</dbReference>
<evidence type="ECO:0000313" key="3">
    <source>
        <dbReference type="Proteomes" id="UP001301769"/>
    </source>
</evidence>
<dbReference type="InterPro" id="IPR010730">
    <property type="entry name" value="HET"/>
</dbReference>
<evidence type="ECO:0000259" key="1">
    <source>
        <dbReference type="Pfam" id="PF06985"/>
    </source>
</evidence>
<feature type="domain" description="Heterokaryon incompatibility" evidence="1">
    <location>
        <begin position="102"/>
        <end position="271"/>
    </location>
</feature>
<gene>
    <name evidence="2" type="ORF">QBC37DRAFT_419009</name>
</gene>
<dbReference type="Proteomes" id="UP001301769">
    <property type="component" value="Unassembled WGS sequence"/>
</dbReference>
<dbReference type="Pfam" id="PF06985">
    <property type="entry name" value="HET"/>
    <property type="match status" value="1"/>
</dbReference>
<dbReference type="AlphaFoldDB" id="A0AAN6YAJ1"/>
<reference evidence="2" key="2">
    <citation type="submission" date="2023-05" db="EMBL/GenBank/DDBJ databases">
        <authorList>
            <consortium name="Lawrence Berkeley National Laboratory"/>
            <person name="Steindorff A."/>
            <person name="Hensen N."/>
            <person name="Bonometti L."/>
            <person name="Westerberg I."/>
            <person name="Brannstrom I.O."/>
            <person name="Guillou S."/>
            <person name="Cros-Aarteil S."/>
            <person name="Calhoun S."/>
            <person name="Haridas S."/>
            <person name="Kuo A."/>
            <person name="Mondo S."/>
            <person name="Pangilinan J."/>
            <person name="Riley R."/>
            <person name="Labutti K."/>
            <person name="Andreopoulos B."/>
            <person name="Lipzen A."/>
            <person name="Chen C."/>
            <person name="Yanf M."/>
            <person name="Daum C."/>
            <person name="Ng V."/>
            <person name="Clum A."/>
            <person name="Ohm R."/>
            <person name="Martin F."/>
            <person name="Silar P."/>
            <person name="Natvig D."/>
            <person name="Lalanne C."/>
            <person name="Gautier V."/>
            <person name="Ament-Velasquez S.L."/>
            <person name="Kruys A."/>
            <person name="Hutchinson M.I."/>
            <person name="Powell A.J."/>
            <person name="Barry K."/>
            <person name="Miller A.N."/>
            <person name="Grigoriev I.V."/>
            <person name="Debuchy R."/>
            <person name="Gladieux P."/>
            <person name="Thoren M.H."/>
            <person name="Johannesson H."/>
        </authorList>
    </citation>
    <scope>NUCLEOTIDE SEQUENCE</scope>
    <source>
        <strain evidence="2">PSN293</strain>
    </source>
</reference>
<comment type="caution">
    <text evidence="2">The sequence shown here is derived from an EMBL/GenBank/DDBJ whole genome shotgun (WGS) entry which is preliminary data.</text>
</comment>